<gene>
    <name evidence="1" type="ORF">BTO16_05220</name>
</gene>
<evidence type="ECO:0000313" key="2">
    <source>
        <dbReference type="Proteomes" id="UP000239068"/>
    </source>
</evidence>
<dbReference type="EMBL" id="MSCM01000001">
    <property type="protein sequence ID" value="PQJ82008.1"/>
    <property type="molecule type" value="Genomic_DNA"/>
</dbReference>
<comment type="caution">
    <text evidence="1">The sequence shown here is derived from an EMBL/GenBank/DDBJ whole genome shotgun (WGS) entry which is preliminary data.</text>
</comment>
<sequence>MIRNVIIPSRLFEDYAIKFCSKINSEFNLNRDIDKEFSITNPSSKILKSVVGTYVNKKNDTLFFEERGNQLYESTYDKKNFQYNSQRRFIDGNLRYLNDNLFYRNRVENIKLNADGSVSLINIFYNKPISLRRISK</sequence>
<keyword evidence="2" id="KW-1185">Reference proteome</keyword>
<organism evidence="1 2">
    <name type="scientific">Polaribacter glomeratus</name>
    <dbReference type="NCBI Taxonomy" id="102"/>
    <lineage>
        <taxon>Bacteria</taxon>
        <taxon>Pseudomonadati</taxon>
        <taxon>Bacteroidota</taxon>
        <taxon>Flavobacteriia</taxon>
        <taxon>Flavobacteriales</taxon>
        <taxon>Flavobacteriaceae</taxon>
    </lineage>
</organism>
<proteinExistence type="predicted"/>
<dbReference type="Proteomes" id="UP000239068">
    <property type="component" value="Unassembled WGS sequence"/>
</dbReference>
<reference evidence="1 2" key="1">
    <citation type="submission" date="2016-12" db="EMBL/GenBank/DDBJ databases">
        <title>Trade-off between light-utilization and light-protection in marine flavobacteria.</title>
        <authorList>
            <person name="Kumagai Y."/>
            <person name="Yoshizawa S."/>
            <person name="Kogure K."/>
            <person name="Iwasaki W."/>
        </authorList>
    </citation>
    <scope>NUCLEOTIDE SEQUENCE [LARGE SCALE GENOMIC DNA]</scope>
    <source>
        <strain evidence="1 2">ATCC 43844</strain>
    </source>
</reference>
<name>A0A2S7WWR2_9FLAO</name>
<protein>
    <submittedName>
        <fullName evidence="1">Uncharacterized protein</fullName>
    </submittedName>
</protein>
<evidence type="ECO:0000313" key="1">
    <source>
        <dbReference type="EMBL" id="PQJ82008.1"/>
    </source>
</evidence>
<dbReference type="AlphaFoldDB" id="A0A2S7WWR2"/>
<accession>A0A2S7WWR2</accession>
<dbReference type="RefSeq" id="WP_105020579.1">
    <property type="nucleotide sequence ID" value="NZ_MSCM01000001.1"/>
</dbReference>